<name>A0A067M332_BOTB1</name>
<accession>A0A067M332</accession>
<dbReference type="InParanoid" id="A0A067M332"/>
<evidence type="ECO:0000256" key="1">
    <source>
        <dbReference type="SAM" id="MobiDB-lite"/>
    </source>
</evidence>
<dbReference type="Proteomes" id="UP000027195">
    <property type="component" value="Unassembled WGS sequence"/>
</dbReference>
<feature type="region of interest" description="Disordered" evidence="1">
    <location>
        <begin position="202"/>
        <end position="260"/>
    </location>
</feature>
<gene>
    <name evidence="2" type="ORF">BOTBODRAFT_47278</name>
</gene>
<proteinExistence type="predicted"/>
<feature type="region of interest" description="Disordered" evidence="1">
    <location>
        <begin position="1"/>
        <end position="182"/>
    </location>
</feature>
<evidence type="ECO:0000313" key="3">
    <source>
        <dbReference type="Proteomes" id="UP000027195"/>
    </source>
</evidence>
<reference evidence="3" key="1">
    <citation type="journal article" date="2014" name="Proc. Natl. Acad. Sci. U.S.A.">
        <title>Extensive sampling of basidiomycete genomes demonstrates inadequacy of the white-rot/brown-rot paradigm for wood decay fungi.</title>
        <authorList>
            <person name="Riley R."/>
            <person name="Salamov A.A."/>
            <person name="Brown D.W."/>
            <person name="Nagy L.G."/>
            <person name="Floudas D."/>
            <person name="Held B.W."/>
            <person name="Levasseur A."/>
            <person name="Lombard V."/>
            <person name="Morin E."/>
            <person name="Otillar R."/>
            <person name="Lindquist E.A."/>
            <person name="Sun H."/>
            <person name="LaButti K.M."/>
            <person name="Schmutz J."/>
            <person name="Jabbour D."/>
            <person name="Luo H."/>
            <person name="Baker S.E."/>
            <person name="Pisabarro A.G."/>
            <person name="Walton J.D."/>
            <person name="Blanchette R.A."/>
            <person name="Henrissat B."/>
            <person name="Martin F."/>
            <person name="Cullen D."/>
            <person name="Hibbett D.S."/>
            <person name="Grigoriev I.V."/>
        </authorList>
    </citation>
    <scope>NUCLEOTIDE SEQUENCE [LARGE SCALE GENOMIC DNA]</scope>
    <source>
        <strain evidence="3">FD-172 SS1</strain>
    </source>
</reference>
<evidence type="ECO:0000313" key="2">
    <source>
        <dbReference type="EMBL" id="KDQ09959.1"/>
    </source>
</evidence>
<keyword evidence="3" id="KW-1185">Reference proteome</keyword>
<dbReference type="HOGENOM" id="CLU_1069538_0_0_1"/>
<feature type="compositionally biased region" description="Polar residues" evidence="1">
    <location>
        <begin position="153"/>
        <end position="165"/>
    </location>
</feature>
<sequence>MSARLPIPIPAHSHGSHGSHGSYGSHASSRKTARFADSPPTNSSGSLGSHSGHSHSDHSHRSSRSRASAPKPAQYHESFSTSKRDHFHPPATYTVATPNAKYYVTLPPRPSTGTRGPARSESMHVSQRDRERHGEHRSGRHRSASQSQSQAQYRVSNTIQTTTGGATRYRPSEDYTARRTRSGVVVVSTAKVSFAERVRRLFGLGPPKDSAPKPSKTRPSSTKVAAPPARSVSTSVRRKPAPPRPSSSDRTLPLSRRGTR</sequence>
<feature type="compositionally biased region" description="Basic and acidic residues" evidence="1">
    <location>
        <begin position="126"/>
        <end position="137"/>
    </location>
</feature>
<protein>
    <submittedName>
        <fullName evidence="2">Uncharacterized protein</fullName>
    </submittedName>
</protein>
<dbReference type="AlphaFoldDB" id="A0A067M332"/>
<organism evidence="2 3">
    <name type="scientific">Botryobasidium botryosum (strain FD-172 SS1)</name>
    <dbReference type="NCBI Taxonomy" id="930990"/>
    <lineage>
        <taxon>Eukaryota</taxon>
        <taxon>Fungi</taxon>
        <taxon>Dikarya</taxon>
        <taxon>Basidiomycota</taxon>
        <taxon>Agaricomycotina</taxon>
        <taxon>Agaricomycetes</taxon>
        <taxon>Cantharellales</taxon>
        <taxon>Botryobasidiaceae</taxon>
        <taxon>Botryobasidium</taxon>
    </lineage>
</organism>
<dbReference type="EMBL" id="KL198072">
    <property type="protein sequence ID" value="KDQ09959.1"/>
    <property type="molecule type" value="Genomic_DNA"/>
</dbReference>